<dbReference type="Pfam" id="PF00076">
    <property type="entry name" value="RRM_1"/>
    <property type="match status" value="1"/>
</dbReference>
<feature type="compositionally biased region" description="Basic and acidic residues" evidence="5">
    <location>
        <begin position="303"/>
        <end position="315"/>
    </location>
</feature>
<dbReference type="InterPro" id="IPR012677">
    <property type="entry name" value="Nucleotide-bd_a/b_plait_sf"/>
</dbReference>
<evidence type="ECO:0000313" key="7">
    <source>
        <dbReference type="EMBL" id="CRK94969.1"/>
    </source>
</evidence>
<dbReference type="EMBL" id="CVRI01000040">
    <property type="protein sequence ID" value="CRK94969.1"/>
    <property type="molecule type" value="Genomic_DNA"/>
</dbReference>
<name>A0A1J1I961_9DIPT</name>
<dbReference type="SUPFAM" id="SSF54928">
    <property type="entry name" value="RNA-binding domain, RBD"/>
    <property type="match status" value="1"/>
</dbReference>
<evidence type="ECO:0000313" key="8">
    <source>
        <dbReference type="Proteomes" id="UP000183832"/>
    </source>
</evidence>
<proteinExistence type="predicted"/>
<feature type="compositionally biased region" description="Polar residues" evidence="5">
    <location>
        <begin position="589"/>
        <end position="599"/>
    </location>
</feature>
<dbReference type="CDD" id="cd12307">
    <property type="entry name" value="RRM_NIFK_like"/>
    <property type="match status" value="1"/>
</dbReference>
<feature type="region of interest" description="Disordered" evidence="5">
    <location>
        <begin position="498"/>
        <end position="660"/>
    </location>
</feature>
<dbReference type="InterPro" id="IPR000504">
    <property type="entry name" value="RRM_dom"/>
</dbReference>
<feature type="compositionally biased region" description="Polar residues" evidence="5">
    <location>
        <begin position="531"/>
        <end position="540"/>
    </location>
</feature>
<dbReference type="STRING" id="568069.A0A1J1I961"/>
<dbReference type="AlphaFoldDB" id="A0A1J1I961"/>
<dbReference type="PROSITE" id="PS50102">
    <property type="entry name" value="RRM"/>
    <property type="match status" value="1"/>
</dbReference>
<dbReference type="SMART" id="SM00360">
    <property type="entry name" value="RRM"/>
    <property type="match status" value="1"/>
</dbReference>
<feature type="compositionally biased region" description="Low complexity" evidence="5">
    <location>
        <begin position="648"/>
        <end position="660"/>
    </location>
</feature>
<dbReference type="PANTHER" id="PTHR46754">
    <property type="entry name" value="MKI67 FHA DOMAIN-INTERACTING NUCLEOLAR PHOSPHOPROTEIN"/>
    <property type="match status" value="1"/>
</dbReference>
<feature type="region of interest" description="Disordered" evidence="5">
    <location>
        <begin position="442"/>
        <end position="484"/>
    </location>
</feature>
<dbReference type="Proteomes" id="UP000183832">
    <property type="component" value="Unassembled WGS sequence"/>
</dbReference>
<evidence type="ECO:0000256" key="4">
    <source>
        <dbReference type="PROSITE-ProRule" id="PRU00176"/>
    </source>
</evidence>
<gene>
    <name evidence="7" type="ORF">CLUMA_CG008457</name>
</gene>
<accession>A0A1J1I961</accession>
<keyword evidence="2 4" id="KW-0694">RNA-binding</keyword>
<evidence type="ECO:0000256" key="2">
    <source>
        <dbReference type="ARBA" id="ARBA00022884"/>
    </source>
</evidence>
<organism evidence="7 8">
    <name type="scientific">Clunio marinus</name>
    <dbReference type="NCBI Taxonomy" id="568069"/>
    <lineage>
        <taxon>Eukaryota</taxon>
        <taxon>Metazoa</taxon>
        <taxon>Ecdysozoa</taxon>
        <taxon>Arthropoda</taxon>
        <taxon>Hexapoda</taxon>
        <taxon>Insecta</taxon>
        <taxon>Pterygota</taxon>
        <taxon>Neoptera</taxon>
        <taxon>Endopterygota</taxon>
        <taxon>Diptera</taxon>
        <taxon>Nematocera</taxon>
        <taxon>Chironomoidea</taxon>
        <taxon>Chironomidae</taxon>
        <taxon>Clunio</taxon>
    </lineage>
</organism>
<protein>
    <submittedName>
        <fullName evidence="7">CLUMA_CG008457, isoform A</fullName>
    </submittedName>
</protein>
<evidence type="ECO:0000256" key="1">
    <source>
        <dbReference type="ARBA" id="ARBA00004604"/>
    </source>
</evidence>
<dbReference type="GO" id="GO:0003723">
    <property type="term" value="F:RNA binding"/>
    <property type="evidence" value="ECO:0007669"/>
    <property type="project" value="UniProtKB-UniRule"/>
</dbReference>
<evidence type="ECO:0000256" key="3">
    <source>
        <dbReference type="ARBA" id="ARBA00023242"/>
    </source>
</evidence>
<feature type="compositionally biased region" description="Basic and acidic residues" evidence="5">
    <location>
        <begin position="464"/>
        <end position="477"/>
    </location>
</feature>
<feature type="region of interest" description="Disordered" evidence="5">
    <location>
        <begin position="327"/>
        <end position="429"/>
    </location>
</feature>
<feature type="compositionally biased region" description="Basic and acidic residues" evidence="5">
    <location>
        <begin position="514"/>
        <end position="524"/>
    </location>
</feature>
<keyword evidence="3" id="KW-0539">Nucleus</keyword>
<evidence type="ECO:0000256" key="5">
    <source>
        <dbReference type="SAM" id="MobiDB-lite"/>
    </source>
</evidence>
<dbReference type="OrthoDB" id="21467at2759"/>
<sequence>MIDTKSKSPEKKFISGSLVNKKSKLIKQKKKGNKHRSRGVVYIKHLPHGFYEEQLRGYFSQFGAITRLRLARSPKTLKSKGYAFIEFRYPEVAEIAAGAMNNYMMFKNIIKTAYIAPKDIKYDYFRSGIKRINEDGQKVITSKSIEARKAIVENSNKLMTDADQEKRIKRIAEKLNEHKAKAASLGIDYDIDAIASNMGDKVIEAMEKSKSTTIETLSSDGESDDSDESFNPSNFEFEDDSEDTSDFSDDDSGDESGDDNKNRKVAINVALEASMRANEDQSTNRKKTPRSKSTHKPIGFEDDTIHLDDDSIDDKKSRRNAIKVALEASMKANEDQSVVAPKKIRPKTKRSLDKSLINHSDDESEDDSIGDKKTRRNAIKVALEASMKANEDQSVVAPKKLRSQTKRPLDKSLINHSDDDSEDDSIDDKKARRNAIKVALEASMKANEDQSVVAPKKLRSQMKRPSDKPIREEKQKVDSGTNCDQTITESFVQKEILKNAEKKSSKGTEMSESFFKRSEDDSTNGKKSSKGTEMSESFLNLNDHGVVKNSKKTKLNEKETFKVPASNILKKAKINTETKNTKSPKSKSRPTQSIPCQTEKTQEKASPSPPSKNSSSATSMPLAKSSHTIEKKRNSNPTVKTKEKLKLMAKVSKSSSSGSDKIVNIRVHLGKGN</sequence>
<feature type="domain" description="RRM" evidence="6">
    <location>
        <begin position="39"/>
        <end position="127"/>
    </location>
</feature>
<dbReference type="GO" id="GO:0005730">
    <property type="term" value="C:nucleolus"/>
    <property type="evidence" value="ECO:0007669"/>
    <property type="project" value="UniProtKB-SubCell"/>
</dbReference>
<feature type="compositionally biased region" description="Low complexity" evidence="5">
    <location>
        <begin position="611"/>
        <end position="621"/>
    </location>
</feature>
<dbReference type="InterPro" id="IPR035979">
    <property type="entry name" value="RBD_domain_sf"/>
</dbReference>
<feature type="compositionally biased region" description="Basic residues" evidence="5">
    <location>
        <begin position="284"/>
        <end position="295"/>
    </location>
</feature>
<feature type="compositionally biased region" description="Acidic residues" evidence="5">
    <location>
        <begin position="236"/>
        <end position="257"/>
    </location>
</feature>
<reference evidence="7 8" key="1">
    <citation type="submission" date="2015-04" db="EMBL/GenBank/DDBJ databases">
        <authorList>
            <person name="Syromyatnikov M.Y."/>
            <person name="Popov V.N."/>
        </authorList>
    </citation>
    <scope>NUCLEOTIDE SEQUENCE [LARGE SCALE GENOMIC DNA]</scope>
</reference>
<evidence type="ECO:0000259" key="6">
    <source>
        <dbReference type="PROSITE" id="PS50102"/>
    </source>
</evidence>
<dbReference type="Gene3D" id="3.30.70.330">
    <property type="match status" value="1"/>
</dbReference>
<feature type="region of interest" description="Disordered" evidence="5">
    <location>
        <begin position="212"/>
        <end position="315"/>
    </location>
</feature>
<keyword evidence="8" id="KW-1185">Reference proteome</keyword>
<comment type="subcellular location">
    <subcellularLocation>
        <location evidence="1">Nucleus</location>
        <location evidence="1">Nucleolus</location>
    </subcellularLocation>
</comment>